<dbReference type="PANTHER" id="PTHR33204:SF37">
    <property type="entry name" value="HTH-TYPE TRANSCRIPTIONAL REGULATOR YODB"/>
    <property type="match status" value="1"/>
</dbReference>
<sequence length="113" mass="13161">MVVREELDAGHCPRFQESIEFLGRRWTASILRPMFDGPVRFSDLLDAVPHLSSRLLSQRLEELCRAGVITHRLKDACPRYELTDMGRDLEHVFLAIDRWNRRWTDTEPGKSPA</sequence>
<dbReference type="EMBL" id="BAAAJE010000015">
    <property type="protein sequence ID" value="GAA1149065.1"/>
    <property type="molecule type" value="Genomic_DNA"/>
</dbReference>
<evidence type="ECO:0000256" key="2">
    <source>
        <dbReference type="ARBA" id="ARBA00023125"/>
    </source>
</evidence>
<keyword evidence="3" id="KW-0804">Transcription</keyword>
<dbReference type="Gene3D" id="1.10.10.10">
    <property type="entry name" value="Winged helix-like DNA-binding domain superfamily/Winged helix DNA-binding domain"/>
    <property type="match status" value="1"/>
</dbReference>
<feature type="domain" description="HTH hxlR-type" evidence="4">
    <location>
        <begin position="12"/>
        <end position="108"/>
    </location>
</feature>
<keyword evidence="1" id="KW-0805">Transcription regulation</keyword>
<dbReference type="InterPro" id="IPR036390">
    <property type="entry name" value="WH_DNA-bd_sf"/>
</dbReference>
<proteinExistence type="predicted"/>
<dbReference type="PROSITE" id="PS51118">
    <property type="entry name" value="HTH_HXLR"/>
    <property type="match status" value="1"/>
</dbReference>
<evidence type="ECO:0000313" key="6">
    <source>
        <dbReference type="Proteomes" id="UP001499979"/>
    </source>
</evidence>
<evidence type="ECO:0000256" key="1">
    <source>
        <dbReference type="ARBA" id="ARBA00023015"/>
    </source>
</evidence>
<keyword evidence="6" id="KW-1185">Reference proteome</keyword>
<dbReference type="InterPro" id="IPR036388">
    <property type="entry name" value="WH-like_DNA-bd_sf"/>
</dbReference>
<dbReference type="Pfam" id="PF01638">
    <property type="entry name" value="HxlR"/>
    <property type="match status" value="1"/>
</dbReference>
<accession>A0ABN1UHH1</accession>
<dbReference type="Proteomes" id="UP001499979">
    <property type="component" value="Unassembled WGS sequence"/>
</dbReference>
<dbReference type="SUPFAM" id="SSF46785">
    <property type="entry name" value="Winged helix' DNA-binding domain"/>
    <property type="match status" value="1"/>
</dbReference>
<comment type="caution">
    <text evidence="5">The sequence shown here is derived from an EMBL/GenBank/DDBJ whole genome shotgun (WGS) entry which is preliminary data.</text>
</comment>
<evidence type="ECO:0000256" key="3">
    <source>
        <dbReference type="ARBA" id="ARBA00023163"/>
    </source>
</evidence>
<dbReference type="PANTHER" id="PTHR33204">
    <property type="entry name" value="TRANSCRIPTIONAL REGULATOR, MARR FAMILY"/>
    <property type="match status" value="1"/>
</dbReference>
<evidence type="ECO:0000313" key="5">
    <source>
        <dbReference type="EMBL" id="GAA1149065.1"/>
    </source>
</evidence>
<keyword evidence="2" id="KW-0238">DNA-binding</keyword>
<gene>
    <name evidence="5" type="ORF">GCM10009606_29710</name>
</gene>
<evidence type="ECO:0000259" key="4">
    <source>
        <dbReference type="PROSITE" id="PS51118"/>
    </source>
</evidence>
<reference evidence="5 6" key="1">
    <citation type="journal article" date="2019" name="Int. J. Syst. Evol. Microbiol.">
        <title>The Global Catalogue of Microorganisms (GCM) 10K type strain sequencing project: providing services to taxonomists for standard genome sequencing and annotation.</title>
        <authorList>
            <consortium name="The Broad Institute Genomics Platform"/>
            <consortium name="The Broad Institute Genome Sequencing Center for Infectious Disease"/>
            <person name="Wu L."/>
            <person name="Ma J."/>
        </authorList>
    </citation>
    <scope>NUCLEOTIDE SEQUENCE [LARGE SCALE GENOMIC DNA]</scope>
    <source>
        <strain evidence="5 6">JCM 11813</strain>
    </source>
</reference>
<protein>
    <submittedName>
        <fullName evidence="5">Helix-turn-helix domain-containing protein</fullName>
    </submittedName>
</protein>
<organism evidence="5 6">
    <name type="scientific">Nocardioides aquiterrae</name>
    <dbReference type="NCBI Taxonomy" id="203799"/>
    <lineage>
        <taxon>Bacteria</taxon>
        <taxon>Bacillati</taxon>
        <taxon>Actinomycetota</taxon>
        <taxon>Actinomycetes</taxon>
        <taxon>Propionibacteriales</taxon>
        <taxon>Nocardioidaceae</taxon>
        <taxon>Nocardioides</taxon>
    </lineage>
</organism>
<dbReference type="InterPro" id="IPR002577">
    <property type="entry name" value="HTH_HxlR"/>
</dbReference>
<name>A0ABN1UHH1_9ACTN</name>